<dbReference type="GO" id="GO:0008201">
    <property type="term" value="F:heparin binding"/>
    <property type="evidence" value="ECO:0007669"/>
    <property type="project" value="TreeGrafter"/>
</dbReference>
<dbReference type="InterPro" id="IPR036058">
    <property type="entry name" value="Kazal_dom_sf"/>
</dbReference>
<evidence type="ECO:0000313" key="12">
    <source>
        <dbReference type="RefSeq" id="XP_028275931.1"/>
    </source>
</evidence>
<dbReference type="GO" id="GO:0050840">
    <property type="term" value="F:extracellular matrix binding"/>
    <property type="evidence" value="ECO:0007669"/>
    <property type="project" value="TreeGrafter"/>
</dbReference>
<dbReference type="SUPFAM" id="SSF100895">
    <property type="entry name" value="Kazal-type serine protease inhibitors"/>
    <property type="match status" value="1"/>
</dbReference>
<dbReference type="InterPro" id="IPR036857">
    <property type="entry name" value="Thyroglobulin_1_sf"/>
</dbReference>
<accession>A0A6P7JK01</accession>
<keyword evidence="2" id="KW-0964">Secreted</keyword>
<keyword evidence="11" id="KW-1185">Reference proteome</keyword>
<dbReference type="PANTHER" id="PTHR12352:SF13">
    <property type="entry name" value="SPARC-RELATED MODULAR CALCIUM-BINDING PROTEIN 1"/>
    <property type="match status" value="1"/>
</dbReference>
<dbReference type="Proteomes" id="UP000515145">
    <property type="component" value="Chromosome 13"/>
</dbReference>
<keyword evidence="3 9" id="KW-0732">Signal</keyword>
<dbReference type="AlphaFoldDB" id="A0A6P7JK01"/>
<feature type="compositionally biased region" description="Low complexity" evidence="8">
    <location>
        <begin position="342"/>
        <end position="378"/>
    </location>
</feature>
<dbReference type="InterPro" id="IPR019577">
    <property type="entry name" value="SPARC/Testican_Ca-bd-dom"/>
</dbReference>
<evidence type="ECO:0000256" key="1">
    <source>
        <dbReference type="ARBA" id="ARBA00004498"/>
    </source>
</evidence>
<feature type="region of interest" description="Disordered" evidence="8">
    <location>
        <begin position="171"/>
        <end position="194"/>
    </location>
</feature>
<dbReference type="SMART" id="SM00211">
    <property type="entry name" value="TY"/>
    <property type="match status" value="2"/>
</dbReference>
<dbReference type="InterPro" id="IPR000716">
    <property type="entry name" value="Thyroglobulin_1"/>
</dbReference>
<feature type="domain" description="Thyroglobulin type-1" evidence="10">
    <location>
        <begin position="91"/>
        <end position="162"/>
    </location>
</feature>
<organism evidence="11 12">
    <name type="scientific">Parambassis ranga</name>
    <name type="common">Indian glassy fish</name>
    <dbReference type="NCBI Taxonomy" id="210632"/>
    <lineage>
        <taxon>Eukaryota</taxon>
        <taxon>Metazoa</taxon>
        <taxon>Chordata</taxon>
        <taxon>Craniata</taxon>
        <taxon>Vertebrata</taxon>
        <taxon>Euteleostomi</taxon>
        <taxon>Actinopterygii</taxon>
        <taxon>Neopterygii</taxon>
        <taxon>Teleostei</taxon>
        <taxon>Neoteleostei</taxon>
        <taxon>Acanthomorphata</taxon>
        <taxon>Ovalentaria</taxon>
        <taxon>Ambassidae</taxon>
        <taxon>Parambassis</taxon>
    </lineage>
</organism>
<keyword evidence="4" id="KW-0677">Repeat</keyword>
<proteinExistence type="predicted"/>
<dbReference type="OrthoDB" id="5986054at2759"/>
<feature type="chain" id="PRO_5027968296" evidence="9">
    <location>
        <begin position="23"/>
        <end position="455"/>
    </location>
</feature>
<feature type="region of interest" description="Disordered" evidence="8">
    <location>
        <begin position="208"/>
        <end position="228"/>
    </location>
</feature>
<evidence type="ECO:0000256" key="7">
    <source>
        <dbReference type="PROSITE-ProRule" id="PRU00500"/>
    </source>
</evidence>
<reference evidence="12" key="1">
    <citation type="submission" date="2025-08" db="UniProtKB">
        <authorList>
            <consortium name="RefSeq"/>
        </authorList>
    </citation>
    <scope>IDENTIFICATION</scope>
</reference>
<keyword evidence="6" id="KW-0325">Glycoprotein</keyword>
<evidence type="ECO:0000256" key="9">
    <source>
        <dbReference type="SAM" id="SignalP"/>
    </source>
</evidence>
<dbReference type="PROSITE" id="PS51162">
    <property type="entry name" value="THYROGLOBULIN_1_2"/>
    <property type="match status" value="2"/>
</dbReference>
<dbReference type="InterPro" id="IPR002350">
    <property type="entry name" value="Kazal_dom"/>
</dbReference>
<evidence type="ECO:0000256" key="8">
    <source>
        <dbReference type="SAM" id="MobiDB-lite"/>
    </source>
</evidence>
<gene>
    <name evidence="12" type="primary">LOC114445171</name>
</gene>
<dbReference type="GeneID" id="114445171"/>
<dbReference type="InterPro" id="IPR011992">
    <property type="entry name" value="EF-hand-dom_pair"/>
</dbReference>
<evidence type="ECO:0000259" key="10">
    <source>
        <dbReference type="PROSITE" id="PS51162"/>
    </source>
</evidence>
<dbReference type="CDD" id="cd00191">
    <property type="entry name" value="TY"/>
    <property type="match status" value="2"/>
</dbReference>
<dbReference type="GO" id="GO:0005604">
    <property type="term" value="C:basement membrane"/>
    <property type="evidence" value="ECO:0007669"/>
    <property type="project" value="TreeGrafter"/>
</dbReference>
<comment type="caution">
    <text evidence="7">Lacks conserved residue(s) required for the propagation of feature annotation.</text>
</comment>
<keyword evidence="5 7" id="KW-1015">Disulfide bond</keyword>
<dbReference type="Pfam" id="PF10591">
    <property type="entry name" value="SPARC_Ca_bdg"/>
    <property type="match status" value="1"/>
</dbReference>
<evidence type="ECO:0000256" key="2">
    <source>
        <dbReference type="ARBA" id="ARBA00022525"/>
    </source>
</evidence>
<feature type="region of interest" description="Disordered" evidence="8">
    <location>
        <begin position="341"/>
        <end position="384"/>
    </location>
</feature>
<feature type="disulfide bond" evidence="7">
    <location>
        <begin position="133"/>
        <end position="140"/>
    </location>
</feature>
<dbReference type="SUPFAM" id="SSF57610">
    <property type="entry name" value="Thyroglobulin type-1 domain"/>
    <property type="match status" value="2"/>
</dbReference>
<feature type="signal peptide" evidence="9">
    <location>
        <begin position="1"/>
        <end position="22"/>
    </location>
</feature>
<dbReference type="Gene3D" id="1.10.238.10">
    <property type="entry name" value="EF-hand"/>
    <property type="match status" value="1"/>
</dbReference>
<dbReference type="InterPro" id="IPR051950">
    <property type="entry name" value="Dev_reg/Prot_inhib"/>
</dbReference>
<feature type="domain" description="Thyroglobulin type-1" evidence="10">
    <location>
        <begin position="225"/>
        <end position="295"/>
    </location>
</feature>
<dbReference type="RefSeq" id="XP_028275931.1">
    <property type="nucleotide sequence ID" value="XM_028420130.1"/>
</dbReference>
<dbReference type="GO" id="GO:0005509">
    <property type="term" value="F:calcium ion binding"/>
    <property type="evidence" value="ECO:0007669"/>
    <property type="project" value="InterPro"/>
</dbReference>
<dbReference type="PROSITE" id="PS00484">
    <property type="entry name" value="THYROGLOBULIN_1_1"/>
    <property type="match status" value="1"/>
</dbReference>
<dbReference type="SUPFAM" id="SSF47473">
    <property type="entry name" value="EF-hand"/>
    <property type="match status" value="1"/>
</dbReference>
<feature type="region of interest" description="Disordered" evidence="8">
    <location>
        <begin position="285"/>
        <end position="316"/>
    </location>
</feature>
<evidence type="ECO:0000256" key="6">
    <source>
        <dbReference type="ARBA" id="ARBA00023180"/>
    </source>
</evidence>
<feature type="disulfide bond" evidence="7">
    <location>
        <begin position="265"/>
        <end position="272"/>
    </location>
</feature>
<dbReference type="CDD" id="cd00104">
    <property type="entry name" value="KAZAL_FS"/>
    <property type="match status" value="1"/>
</dbReference>
<dbReference type="Gene3D" id="3.30.60.30">
    <property type="match status" value="1"/>
</dbReference>
<dbReference type="PANTHER" id="PTHR12352">
    <property type="entry name" value="SECRETED MODULAR CALCIUM-BINDING PROTEIN"/>
    <property type="match status" value="1"/>
</dbReference>
<dbReference type="GO" id="GO:0005615">
    <property type="term" value="C:extracellular space"/>
    <property type="evidence" value="ECO:0007669"/>
    <property type="project" value="TreeGrafter"/>
</dbReference>
<dbReference type="GO" id="GO:0030198">
    <property type="term" value="P:extracellular matrix organization"/>
    <property type="evidence" value="ECO:0007669"/>
    <property type="project" value="TreeGrafter"/>
</dbReference>
<evidence type="ECO:0000256" key="3">
    <source>
        <dbReference type="ARBA" id="ARBA00022729"/>
    </source>
</evidence>
<sequence length="455" mass="50209">MLALTFTCRALLVFLLSEPVQTERAALFQPFLIAENMWPRGCVLDCQRGRHRAVCGSNGRLYKSQCAFQRAQCINTQLRVAPRAHCSDLMQTKCQLARAQGLEARARSSHVSPAAAVFVPECSPEGHYLPTQCHNQTGYCWCSTADGIPVSGTTVIRLIPDCTDHIAKLAQNTDTDSDEAGEPGPTADPRKSGGLTAPPFWVTILMNSEPKGNHSVRRPARKNNPQTCEHERAQALLLSRILSPWQEKRFIPECTADSRYSPVQCHTATGYCWCVREDSGRPLPGTSARNRIPDCTGAREAPTDTRPRKPLQGCPGARKKKKLFLKNLVRALQLEAKHAGNLSPHLASTSSASNSSYTNTTSSATPSSSSPLDLDPSAVPEVEETSSSDVALRWHFSQLDMDSSGVLSEREARPLRQFLRRRLKPRRCIKKFAQYCDGDGDRGLTLEELRVCLDL</sequence>
<evidence type="ECO:0000256" key="4">
    <source>
        <dbReference type="ARBA" id="ARBA00022737"/>
    </source>
</evidence>
<comment type="subcellular location">
    <subcellularLocation>
        <location evidence="1">Secreted</location>
        <location evidence="1">Extracellular space</location>
        <location evidence="1">Extracellular matrix</location>
    </subcellularLocation>
</comment>
<protein>
    <submittedName>
        <fullName evidence="12">SPARC-related modular calcium-binding protein 1-like</fullName>
    </submittedName>
</protein>
<dbReference type="InParanoid" id="A0A6P7JK01"/>
<dbReference type="FunFam" id="4.10.800.10:FF:000004">
    <property type="entry name" value="SPARC-related modular calcium-binding protein 1"/>
    <property type="match status" value="1"/>
</dbReference>
<feature type="disulfide bond" evidence="7">
    <location>
        <begin position="142"/>
        <end position="162"/>
    </location>
</feature>
<dbReference type="SMART" id="SM00280">
    <property type="entry name" value="KAZAL"/>
    <property type="match status" value="1"/>
</dbReference>
<dbReference type="Pfam" id="PF00086">
    <property type="entry name" value="Thyroglobulin_1"/>
    <property type="match status" value="2"/>
</dbReference>
<name>A0A6P7JK01_9TELE</name>
<dbReference type="Pfam" id="PF07648">
    <property type="entry name" value="Kazal_2"/>
    <property type="match status" value="1"/>
</dbReference>
<dbReference type="Gene3D" id="4.10.800.10">
    <property type="entry name" value="Thyroglobulin type-1"/>
    <property type="match status" value="2"/>
</dbReference>
<evidence type="ECO:0000256" key="5">
    <source>
        <dbReference type="ARBA" id="ARBA00023157"/>
    </source>
</evidence>
<evidence type="ECO:0000313" key="11">
    <source>
        <dbReference type="Proteomes" id="UP000515145"/>
    </source>
</evidence>